<reference evidence="1 2" key="1">
    <citation type="submission" date="2016-10" db="EMBL/GenBank/DDBJ databases">
        <authorList>
            <person name="de Groot N.N."/>
        </authorList>
    </citation>
    <scope>NUCLEOTIDE SEQUENCE [LARGE SCALE GENOMIC DNA]</scope>
    <source>
        <strain evidence="1 2">NE2</strain>
    </source>
</reference>
<dbReference type="EMBL" id="FOSN01000006">
    <property type="protein sequence ID" value="SFK35297.1"/>
    <property type="molecule type" value="Genomic_DNA"/>
</dbReference>
<dbReference type="CDD" id="cd00229">
    <property type="entry name" value="SGNH_hydrolase"/>
    <property type="match status" value="1"/>
</dbReference>
<evidence type="ECO:0000313" key="2">
    <source>
        <dbReference type="Proteomes" id="UP000198755"/>
    </source>
</evidence>
<dbReference type="GO" id="GO:0016788">
    <property type="term" value="F:hydrolase activity, acting on ester bonds"/>
    <property type="evidence" value="ECO:0007669"/>
    <property type="project" value="UniProtKB-ARBA"/>
</dbReference>
<dbReference type="STRING" id="1612308.SAMN05444581_106188"/>
<keyword evidence="2" id="KW-1185">Reference proteome</keyword>
<dbReference type="InterPro" id="IPR036514">
    <property type="entry name" value="SGNH_hydro_sf"/>
</dbReference>
<dbReference type="SUPFAM" id="SSF52266">
    <property type="entry name" value="SGNH hydrolase"/>
    <property type="match status" value="1"/>
</dbReference>
<name>A0A1I3YTS0_9HYPH</name>
<proteinExistence type="predicted"/>
<dbReference type="Proteomes" id="UP000198755">
    <property type="component" value="Unassembled WGS sequence"/>
</dbReference>
<protein>
    <submittedName>
        <fullName evidence="1">GDSL-like Lipase/Acylhydrolase family protein</fullName>
    </submittedName>
</protein>
<dbReference type="Gene3D" id="3.40.50.1110">
    <property type="entry name" value="SGNH hydrolase"/>
    <property type="match status" value="1"/>
</dbReference>
<accession>A0A1I3YTS0</accession>
<organism evidence="1 2">
    <name type="scientific">Methylocapsa palsarum</name>
    <dbReference type="NCBI Taxonomy" id="1612308"/>
    <lineage>
        <taxon>Bacteria</taxon>
        <taxon>Pseudomonadati</taxon>
        <taxon>Pseudomonadota</taxon>
        <taxon>Alphaproteobacteria</taxon>
        <taxon>Hyphomicrobiales</taxon>
        <taxon>Beijerinckiaceae</taxon>
        <taxon>Methylocapsa</taxon>
    </lineage>
</organism>
<gene>
    <name evidence="1" type="ORF">SAMN05444581_106188</name>
</gene>
<keyword evidence="1" id="KW-0378">Hydrolase</keyword>
<sequence>MARLAIFAKGNLDVKNSLHSYVQGDKVLWNGINEIVRRLYPGAAVHVQHETWTRSDALLMSDGVVPAEIESRSLSLGSYTAAAQFSQKLFAVECAAIVLSIQTDLTTSLLRRRGCGYFFYPNQSKTWSSDDRNWMRENFERLGPLTPEESLQNYFQIVEKIRRRTQAPILVYNVSAVVPGEDVHCYEGMEESFATRIRRFNLGLVELSERTGIDIIDVDRIVARAGADKLKSDALHLTAEGYELIAQEVVRVLDDHGCFPPARAM</sequence>
<dbReference type="OrthoDB" id="7279604at2"/>
<dbReference type="RefSeq" id="WP_091681356.1">
    <property type="nucleotide sequence ID" value="NZ_FOSN01000006.1"/>
</dbReference>
<dbReference type="AlphaFoldDB" id="A0A1I3YTS0"/>
<evidence type="ECO:0000313" key="1">
    <source>
        <dbReference type="EMBL" id="SFK35297.1"/>
    </source>
</evidence>